<accession>A0A6M7TUD4</accession>
<reference evidence="1 2" key="1">
    <citation type="submission" date="2018-09" db="EMBL/GenBank/DDBJ databases">
        <title>Mesorhizobium carmichaelinearum sp. nov. isolated from Carmichaelinea spp. root nodules in New Zealand.</title>
        <authorList>
            <person name="De Meyer S.E."/>
        </authorList>
    </citation>
    <scope>NUCLEOTIDE SEQUENCE [LARGE SCALE GENOMIC DNA]</scope>
    <source>
        <strain evidence="1 2">LMG 28313</strain>
    </source>
</reference>
<gene>
    <name evidence="1" type="ORF">D3242_33040</name>
</gene>
<organism evidence="1 2">
    <name type="scientific">Mesorhizobium jarvisii</name>
    <dbReference type="NCBI Taxonomy" id="1777867"/>
    <lineage>
        <taxon>Bacteria</taxon>
        <taxon>Pseudomonadati</taxon>
        <taxon>Pseudomonadota</taxon>
        <taxon>Alphaproteobacteria</taxon>
        <taxon>Hyphomicrobiales</taxon>
        <taxon>Phyllobacteriaceae</taxon>
        <taxon>Mesorhizobium</taxon>
    </lineage>
</organism>
<dbReference type="EMBL" id="QZXA01000024">
    <property type="protein sequence ID" value="RJT28191.1"/>
    <property type="molecule type" value="Genomic_DNA"/>
</dbReference>
<protein>
    <submittedName>
        <fullName evidence="1">Uncharacterized protein</fullName>
    </submittedName>
</protein>
<name>A0A6M7TUD4_9HYPH</name>
<sequence>MDVLKLYGWIFRGCWLLGWKLVTFILSRFDKTSPNKSQPARDVQPSPAPIPNQIIQRGEGGAPVQVTIQNIMPPATAAMPAASVPAAAPSSPAPTPGRSPAAILGRPDHVIYATTGSHLMIPHPRSAELLERLDYLLYVAAHRNGQPFSVPPKLDRSTAVPAPTLRLAEPLNDGGFDAAEPHILPADGAVWIARLGRQPEKMKGVPRKLIAVSEPAPSPVELLLAPIDDELFAPVTPRVMPAPDGAIWLARSEAPLVSVEEYRARL</sequence>
<evidence type="ECO:0000313" key="2">
    <source>
        <dbReference type="Proteomes" id="UP000275530"/>
    </source>
</evidence>
<dbReference type="AlphaFoldDB" id="A0A6M7TUD4"/>
<keyword evidence="2" id="KW-1185">Reference proteome</keyword>
<evidence type="ECO:0000313" key="1">
    <source>
        <dbReference type="EMBL" id="RJT28191.1"/>
    </source>
</evidence>
<dbReference type="Proteomes" id="UP000275530">
    <property type="component" value="Unassembled WGS sequence"/>
</dbReference>
<comment type="caution">
    <text evidence="1">The sequence shown here is derived from an EMBL/GenBank/DDBJ whole genome shotgun (WGS) entry which is preliminary data.</text>
</comment>
<proteinExistence type="predicted"/>
<dbReference type="RefSeq" id="WP_064983648.1">
    <property type="nucleotide sequence ID" value="NZ_CP033509.1"/>
</dbReference>